<dbReference type="PANTHER" id="PTHR11618:SF13">
    <property type="entry name" value="TRANSCRIPTION INITIATION FACTOR IIB"/>
    <property type="match status" value="1"/>
</dbReference>
<evidence type="ECO:0000256" key="1">
    <source>
        <dbReference type="ARBA" id="ARBA00023015"/>
    </source>
</evidence>
<dbReference type="Gene3D" id="1.10.472.170">
    <property type="match status" value="1"/>
</dbReference>
<feature type="domain" description="Transcription factor TFIIB cyclin-like" evidence="3">
    <location>
        <begin position="127"/>
        <end position="212"/>
    </location>
</feature>
<keyword evidence="2" id="KW-0804">Transcription</keyword>
<dbReference type="Pfam" id="PF00382">
    <property type="entry name" value="TFIIB"/>
    <property type="match status" value="1"/>
</dbReference>
<dbReference type="Gene3D" id="1.10.472.10">
    <property type="entry name" value="Cyclin-like"/>
    <property type="match status" value="1"/>
</dbReference>
<dbReference type="GO" id="GO:0070897">
    <property type="term" value="P:transcription preinitiation complex assembly"/>
    <property type="evidence" value="ECO:0007669"/>
    <property type="project" value="InterPro"/>
</dbReference>
<reference evidence="4" key="1">
    <citation type="submission" date="2019-02" db="EMBL/GenBank/DDBJ databases">
        <authorList>
            <person name="Bachy C."/>
            <person name="Yung C.-M."/>
            <person name="Roux S."/>
            <person name="Sullivan M.B."/>
            <person name="Worden A.Z."/>
        </authorList>
    </citation>
    <scope>NUCLEOTIDE SEQUENCE</scope>
    <source>
        <strain evidence="4">BII-V1</strain>
    </source>
</reference>
<evidence type="ECO:0000259" key="3">
    <source>
        <dbReference type="Pfam" id="PF00382"/>
    </source>
</evidence>
<dbReference type="PANTHER" id="PTHR11618">
    <property type="entry name" value="TRANSCRIPTION INITIATION FACTOR IIB-RELATED"/>
    <property type="match status" value="1"/>
</dbReference>
<name>A0A7S6SW12_9PHYC</name>
<dbReference type="InterPro" id="IPR013150">
    <property type="entry name" value="TFIIB_cyclin"/>
</dbReference>
<dbReference type="EMBL" id="MK522034">
    <property type="protein sequence ID" value="QOR60197.1"/>
    <property type="molecule type" value="Genomic_DNA"/>
</dbReference>
<dbReference type="InterPro" id="IPR000812">
    <property type="entry name" value="TFIIB"/>
</dbReference>
<dbReference type="GO" id="GO:0017025">
    <property type="term" value="F:TBP-class protein binding"/>
    <property type="evidence" value="ECO:0007669"/>
    <property type="project" value="InterPro"/>
</dbReference>
<dbReference type="PRINTS" id="PR00685">
    <property type="entry name" value="TIFACTORIIB"/>
</dbReference>
<accession>A0A7S6SW12</accession>
<proteinExistence type="predicted"/>
<dbReference type="GO" id="GO:0097550">
    <property type="term" value="C:transcription preinitiation complex"/>
    <property type="evidence" value="ECO:0007669"/>
    <property type="project" value="TreeGrafter"/>
</dbReference>
<keyword evidence="1" id="KW-0805">Transcription regulation</keyword>
<protein>
    <recommendedName>
        <fullName evidence="3">Transcription factor TFIIB cyclin-like domain-containing protein</fullName>
    </recommendedName>
</protein>
<organism evidence="4">
    <name type="scientific">Bathycoccus sp. RCC716 virus 1</name>
    <dbReference type="NCBI Taxonomy" id="2530038"/>
    <lineage>
        <taxon>Viruses</taxon>
        <taxon>Varidnaviria</taxon>
        <taxon>Bamfordvirae</taxon>
        <taxon>Nucleocytoviricota</taxon>
        <taxon>Megaviricetes</taxon>
        <taxon>Algavirales</taxon>
        <taxon>Phycodnaviridae</taxon>
        <taxon>Prasinovirus</taxon>
    </lineage>
</organism>
<evidence type="ECO:0000256" key="2">
    <source>
        <dbReference type="ARBA" id="ARBA00023163"/>
    </source>
</evidence>
<dbReference type="InterPro" id="IPR036915">
    <property type="entry name" value="Cyclin-like_sf"/>
</dbReference>
<sequence>MGEMATIWSDLDKLLKKPKLKKPVNTYTCKECNGIKVYSKEGMPTCSDCGLVDSMYIDESPEWTSGVSDDGKMKDPSRCNGPNANPELFSQEWGKGTIISTQHTSTYENKRMAKINFHQSMNHKDRALFHAYKDIDEACQTLPDSVLKDAKMMYRKFNLAKLTRGAVRSGIKGNCVLYACRLSKIPRTTKEIADMFRINSKDISRTTQMFTETLLGKTEKNYVTRPFDVMQRLLNEFNVSREHRFNCNKMCSKLENCSELMSKTPNSVASTIIYYVLKNSFTKTEICEKCGISIPTLNKIENIIKKYLEE</sequence>
<dbReference type="CDD" id="cd00043">
    <property type="entry name" value="CYCLIN_SF"/>
    <property type="match status" value="1"/>
</dbReference>
<evidence type="ECO:0000313" key="4">
    <source>
        <dbReference type="EMBL" id="QOR60197.1"/>
    </source>
</evidence>
<dbReference type="SUPFAM" id="SSF47954">
    <property type="entry name" value="Cyclin-like"/>
    <property type="match status" value="2"/>
</dbReference>